<feature type="domain" description="N-acetyltransferase" evidence="1">
    <location>
        <begin position="1"/>
        <end position="124"/>
    </location>
</feature>
<sequence length="124" mass="13607">MNQTEIDTIVEVHRLAFGKEEGDDIARLARGFLDLPDTISISSERDGKIVGNVLFTPFKFVDHPDAKCYLLAPCGVLPAYQGHGVGKEIMEASIEHLSSVGADAVFVLGVPTFYPRYGFVSTYR</sequence>
<evidence type="ECO:0000313" key="3">
    <source>
        <dbReference type="Proteomes" id="UP000051260"/>
    </source>
</evidence>
<dbReference type="GO" id="GO:0016747">
    <property type="term" value="F:acyltransferase activity, transferring groups other than amino-acyl groups"/>
    <property type="evidence" value="ECO:0007669"/>
    <property type="project" value="InterPro"/>
</dbReference>
<dbReference type="AlphaFoldDB" id="A0A0P1IIL3"/>
<dbReference type="InterPro" id="IPR016181">
    <property type="entry name" value="Acyl_CoA_acyltransferase"/>
</dbReference>
<keyword evidence="3" id="KW-1185">Reference proteome</keyword>
<evidence type="ECO:0000313" key="2">
    <source>
        <dbReference type="EMBL" id="CUK03849.1"/>
    </source>
</evidence>
<protein>
    <submittedName>
        <fullName evidence="2">Putative acetyltransferase</fullName>
    </submittedName>
</protein>
<dbReference type="PROSITE" id="PS51186">
    <property type="entry name" value="GNAT"/>
    <property type="match status" value="1"/>
</dbReference>
<dbReference type="RefSeq" id="WP_082643649.1">
    <property type="nucleotide sequence ID" value="NZ_CYUD01000007.1"/>
</dbReference>
<evidence type="ECO:0000259" key="1">
    <source>
        <dbReference type="PROSITE" id="PS51186"/>
    </source>
</evidence>
<dbReference type="Proteomes" id="UP000051260">
    <property type="component" value="Unassembled WGS sequence"/>
</dbReference>
<dbReference type="OrthoDB" id="9797178at2"/>
<dbReference type="SUPFAM" id="SSF55729">
    <property type="entry name" value="Acyl-CoA N-acyltransferases (Nat)"/>
    <property type="match status" value="1"/>
</dbReference>
<dbReference type="Pfam" id="PF13527">
    <property type="entry name" value="Acetyltransf_9"/>
    <property type="match status" value="1"/>
</dbReference>
<accession>A0A0P1IIL3</accession>
<reference evidence="3" key="1">
    <citation type="submission" date="2015-09" db="EMBL/GenBank/DDBJ databases">
        <authorList>
            <person name="Rodrigo-Torres L."/>
            <person name="Arahal D.R."/>
        </authorList>
    </citation>
    <scope>NUCLEOTIDE SEQUENCE [LARGE SCALE GENOMIC DNA]</scope>
    <source>
        <strain evidence="3">CECT 5091</strain>
    </source>
</reference>
<name>A0A0P1IIL3_9RHOB</name>
<organism evidence="2 3">
    <name type="scientific">Ruegeria denitrificans</name>
    <dbReference type="NCBI Taxonomy" id="1715692"/>
    <lineage>
        <taxon>Bacteria</taxon>
        <taxon>Pseudomonadati</taxon>
        <taxon>Pseudomonadota</taxon>
        <taxon>Alphaproteobacteria</taxon>
        <taxon>Rhodobacterales</taxon>
        <taxon>Roseobacteraceae</taxon>
        <taxon>Ruegeria</taxon>
    </lineage>
</organism>
<proteinExistence type="predicted"/>
<dbReference type="EMBL" id="CYUD01000007">
    <property type="protein sequence ID" value="CUK03849.1"/>
    <property type="molecule type" value="Genomic_DNA"/>
</dbReference>
<dbReference type="STRING" id="1715692.RUE5091_02554"/>
<gene>
    <name evidence="2" type="ORF">RUE5091_02554</name>
</gene>
<keyword evidence="2" id="KW-0808">Transferase</keyword>
<dbReference type="Gene3D" id="3.40.630.30">
    <property type="match status" value="1"/>
</dbReference>
<dbReference type="InterPro" id="IPR000182">
    <property type="entry name" value="GNAT_dom"/>
</dbReference>
<dbReference type="CDD" id="cd04301">
    <property type="entry name" value="NAT_SF"/>
    <property type="match status" value="1"/>
</dbReference>